<dbReference type="GO" id="GO:0005829">
    <property type="term" value="C:cytosol"/>
    <property type="evidence" value="ECO:0007669"/>
    <property type="project" value="TreeGrafter"/>
</dbReference>
<dbReference type="GO" id="GO:0051301">
    <property type="term" value="P:cell division"/>
    <property type="evidence" value="ECO:0007669"/>
    <property type="project" value="UniProtKB-KW"/>
</dbReference>
<keyword evidence="10 16" id="KW-0133">Cell shape</keyword>
<evidence type="ECO:0000256" key="5">
    <source>
        <dbReference type="ARBA" id="ARBA00022490"/>
    </source>
</evidence>
<protein>
    <recommendedName>
        <fullName evidence="16">UDP-N-acetylenolpyruvoylglucosamine reductase</fullName>
        <ecNumber evidence="16">1.3.1.98</ecNumber>
    </recommendedName>
    <alternativeName>
        <fullName evidence="16">UDP-N-acetylmuramate dehydrogenase</fullName>
    </alternativeName>
</protein>
<dbReference type="InterPro" id="IPR003170">
    <property type="entry name" value="MurB"/>
</dbReference>
<dbReference type="InterPro" id="IPR006094">
    <property type="entry name" value="Oxid_FAD_bind_N"/>
</dbReference>
<comment type="subcellular location">
    <subcellularLocation>
        <location evidence="3 16">Cytoplasm</location>
    </subcellularLocation>
</comment>
<keyword evidence="14 16" id="KW-0961">Cell wall biogenesis/degradation</keyword>
<feature type="domain" description="UDP-N-acetylenolpyruvoylglucosamine reductase C-terminal" evidence="18">
    <location>
        <begin position="174"/>
        <end position="273"/>
    </location>
</feature>
<comment type="similarity">
    <text evidence="16">Belongs to the MurB family.</text>
</comment>
<keyword evidence="11 16" id="KW-0573">Peptidoglycan synthesis</keyword>
<evidence type="ECO:0000256" key="15">
    <source>
        <dbReference type="ARBA" id="ARBA00048914"/>
    </source>
</evidence>
<keyword evidence="6 16" id="KW-0132">Cell division</keyword>
<dbReference type="GO" id="GO:0008762">
    <property type="term" value="F:UDP-N-acetylmuramate dehydrogenase activity"/>
    <property type="evidence" value="ECO:0007669"/>
    <property type="project" value="UniProtKB-UniRule"/>
</dbReference>
<evidence type="ECO:0000256" key="14">
    <source>
        <dbReference type="ARBA" id="ARBA00023316"/>
    </source>
</evidence>
<feature type="active site" description="Proton donor" evidence="16">
    <location>
        <position position="198"/>
    </location>
</feature>
<comment type="caution">
    <text evidence="19">The sequence shown here is derived from an EMBL/GenBank/DDBJ whole genome shotgun (WGS) entry which is preliminary data.</text>
</comment>
<evidence type="ECO:0000256" key="10">
    <source>
        <dbReference type="ARBA" id="ARBA00022960"/>
    </source>
</evidence>
<organism evidence="19">
    <name type="scientific">candidate division WOR-3 bacterium</name>
    <dbReference type="NCBI Taxonomy" id="2052148"/>
    <lineage>
        <taxon>Bacteria</taxon>
        <taxon>Bacteria division WOR-3</taxon>
    </lineage>
</organism>
<evidence type="ECO:0000313" key="19">
    <source>
        <dbReference type="EMBL" id="HFK23772.1"/>
    </source>
</evidence>
<reference evidence="19" key="1">
    <citation type="journal article" date="2020" name="mSystems">
        <title>Genome- and Community-Level Interaction Insights into Carbon Utilization and Element Cycling Functions of Hydrothermarchaeota in Hydrothermal Sediment.</title>
        <authorList>
            <person name="Zhou Z."/>
            <person name="Liu Y."/>
            <person name="Xu W."/>
            <person name="Pan J."/>
            <person name="Luo Z.H."/>
            <person name="Li M."/>
        </authorList>
    </citation>
    <scope>NUCLEOTIDE SEQUENCE [LARGE SCALE GENOMIC DNA]</scope>
    <source>
        <strain evidence="19">SpSt-464</strain>
    </source>
</reference>
<dbReference type="Pfam" id="PF02873">
    <property type="entry name" value="MurB_C"/>
    <property type="match status" value="1"/>
</dbReference>
<dbReference type="Gene3D" id="3.30.465.10">
    <property type="match status" value="1"/>
</dbReference>
<dbReference type="InterPro" id="IPR016169">
    <property type="entry name" value="FAD-bd_PCMH_sub2"/>
</dbReference>
<dbReference type="Pfam" id="PF01565">
    <property type="entry name" value="FAD_binding_4"/>
    <property type="match status" value="1"/>
</dbReference>
<keyword evidence="12 16" id="KW-0560">Oxidoreductase</keyword>
<dbReference type="EC" id="1.3.1.98" evidence="16"/>
<evidence type="ECO:0000256" key="4">
    <source>
        <dbReference type="ARBA" id="ARBA00004752"/>
    </source>
</evidence>
<keyword evidence="13 16" id="KW-0131">Cell cycle</keyword>
<accession>A0A7C3J6B8</accession>
<dbReference type="EMBL" id="DSTT01000005">
    <property type="protein sequence ID" value="HFK23772.1"/>
    <property type="molecule type" value="Genomic_DNA"/>
</dbReference>
<feature type="active site" evidence="16">
    <location>
        <position position="269"/>
    </location>
</feature>
<evidence type="ECO:0000256" key="16">
    <source>
        <dbReference type="HAMAP-Rule" id="MF_00037"/>
    </source>
</evidence>
<dbReference type="InterPro" id="IPR036635">
    <property type="entry name" value="MurB_C_sf"/>
</dbReference>
<comment type="pathway">
    <text evidence="4 16">Cell wall biogenesis; peptidoglycan biosynthesis.</text>
</comment>
<comment type="function">
    <text evidence="2 16">Cell wall formation.</text>
</comment>
<evidence type="ECO:0000259" key="17">
    <source>
        <dbReference type="Pfam" id="PF01565"/>
    </source>
</evidence>
<dbReference type="GO" id="GO:0008360">
    <property type="term" value="P:regulation of cell shape"/>
    <property type="evidence" value="ECO:0007669"/>
    <property type="project" value="UniProtKB-KW"/>
</dbReference>
<feature type="active site" evidence="16">
    <location>
        <position position="151"/>
    </location>
</feature>
<dbReference type="PANTHER" id="PTHR21071:SF4">
    <property type="entry name" value="UDP-N-ACETYLENOLPYRUVOYLGLUCOSAMINE REDUCTASE"/>
    <property type="match status" value="1"/>
</dbReference>
<keyword evidence="7 16" id="KW-0285">Flavoprotein</keyword>
<comment type="catalytic activity">
    <reaction evidence="15 16">
        <text>UDP-N-acetyl-alpha-D-muramate + NADP(+) = UDP-N-acetyl-3-O-(1-carboxyvinyl)-alpha-D-glucosamine + NADPH + H(+)</text>
        <dbReference type="Rhea" id="RHEA:12248"/>
        <dbReference type="ChEBI" id="CHEBI:15378"/>
        <dbReference type="ChEBI" id="CHEBI:57783"/>
        <dbReference type="ChEBI" id="CHEBI:58349"/>
        <dbReference type="ChEBI" id="CHEBI:68483"/>
        <dbReference type="ChEBI" id="CHEBI:70757"/>
        <dbReference type="EC" id="1.3.1.98"/>
    </reaction>
</comment>
<dbReference type="UniPathway" id="UPA00219"/>
<dbReference type="SUPFAM" id="SSF56194">
    <property type="entry name" value="Uridine diphospho-N-Acetylenolpyruvylglucosamine reductase, MurB, C-terminal domain"/>
    <property type="match status" value="1"/>
</dbReference>
<evidence type="ECO:0000256" key="9">
    <source>
        <dbReference type="ARBA" id="ARBA00022857"/>
    </source>
</evidence>
<evidence type="ECO:0000256" key="3">
    <source>
        <dbReference type="ARBA" id="ARBA00004496"/>
    </source>
</evidence>
<evidence type="ECO:0000256" key="8">
    <source>
        <dbReference type="ARBA" id="ARBA00022827"/>
    </source>
</evidence>
<dbReference type="NCBIfam" id="TIGR00179">
    <property type="entry name" value="murB"/>
    <property type="match status" value="1"/>
</dbReference>
<dbReference type="GO" id="GO:0009252">
    <property type="term" value="P:peptidoglycan biosynthetic process"/>
    <property type="evidence" value="ECO:0007669"/>
    <property type="project" value="UniProtKB-UniRule"/>
</dbReference>
<gene>
    <name evidence="16 19" type="primary">murB</name>
    <name evidence="19" type="ORF">ENS15_03880</name>
</gene>
<sequence>MKIYKDFDFSKISYIRIGHTGKLIVAENMDDLSQIKMMEETKILGNCSKVLFSKKRYKKNFYKLGGDFLKIEKLNDETIMVGAGVKFTTFINFMINENLTGFEELVGIPGTIGGMIKMNAGAFGKNISNNLVSLETLDGKKDKSEIYFSYRETNIESVITFATFRFVKGKKSRIMKNIEKFIKLRKRNQPQDAKTLGSTFKNPTSYQPAWKLIDDVGLRGFCVNDICVSTKHTNFIINRGKGSGTDFLKLVSIIKKKVYEEKKIELELEVEIL</sequence>
<dbReference type="InterPro" id="IPR036318">
    <property type="entry name" value="FAD-bd_PCMH-like_sf"/>
</dbReference>
<evidence type="ECO:0000256" key="12">
    <source>
        <dbReference type="ARBA" id="ARBA00023002"/>
    </source>
</evidence>
<evidence type="ECO:0000256" key="7">
    <source>
        <dbReference type="ARBA" id="ARBA00022630"/>
    </source>
</evidence>
<keyword evidence="8 16" id="KW-0274">FAD</keyword>
<evidence type="ECO:0000256" key="1">
    <source>
        <dbReference type="ARBA" id="ARBA00001974"/>
    </source>
</evidence>
<evidence type="ECO:0000259" key="18">
    <source>
        <dbReference type="Pfam" id="PF02873"/>
    </source>
</evidence>
<dbReference type="SUPFAM" id="SSF56176">
    <property type="entry name" value="FAD-binding/transporter-associated domain-like"/>
    <property type="match status" value="1"/>
</dbReference>
<dbReference type="HAMAP" id="MF_00037">
    <property type="entry name" value="MurB"/>
    <property type="match status" value="1"/>
</dbReference>
<feature type="domain" description="FAD linked oxidase N-terminal" evidence="17">
    <location>
        <begin position="70"/>
        <end position="139"/>
    </location>
</feature>
<evidence type="ECO:0000256" key="2">
    <source>
        <dbReference type="ARBA" id="ARBA00003921"/>
    </source>
</evidence>
<dbReference type="GO" id="GO:0071555">
    <property type="term" value="P:cell wall organization"/>
    <property type="evidence" value="ECO:0007669"/>
    <property type="project" value="UniProtKB-KW"/>
</dbReference>
<dbReference type="AlphaFoldDB" id="A0A7C3J6B8"/>
<proteinExistence type="inferred from homology"/>
<keyword evidence="9 16" id="KW-0521">NADP</keyword>
<dbReference type="PANTHER" id="PTHR21071">
    <property type="entry name" value="UDP-N-ACETYLENOLPYRUVOYLGLUCOSAMINE REDUCTASE"/>
    <property type="match status" value="1"/>
</dbReference>
<name>A0A7C3J6B8_UNCW3</name>
<dbReference type="GO" id="GO:0050660">
    <property type="term" value="F:flavin adenine dinucleotide binding"/>
    <property type="evidence" value="ECO:0007669"/>
    <property type="project" value="InterPro"/>
</dbReference>
<evidence type="ECO:0000256" key="6">
    <source>
        <dbReference type="ARBA" id="ARBA00022618"/>
    </source>
</evidence>
<evidence type="ECO:0000256" key="13">
    <source>
        <dbReference type="ARBA" id="ARBA00023306"/>
    </source>
</evidence>
<comment type="cofactor">
    <cofactor evidence="1 16">
        <name>FAD</name>
        <dbReference type="ChEBI" id="CHEBI:57692"/>
    </cofactor>
</comment>
<dbReference type="Gene3D" id="3.90.78.10">
    <property type="entry name" value="UDP-N-acetylenolpyruvoylglucosamine reductase, C-terminal domain"/>
    <property type="match status" value="1"/>
</dbReference>
<dbReference type="InterPro" id="IPR011601">
    <property type="entry name" value="MurB_C"/>
</dbReference>
<keyword evidence="5 16" id="KW-0963">Cytoplasm</keyword>
<evidence type="ECO:0000256" key="11">
    <source>
        <dbReference type="ARBA" id="ARBA00022984"/>
    </source>
</evidence>